<organism evidence="3 4">
    <name type="scientific">Hermetia illucens</name>
    <name type="common">Black soldier fly</name>
    <dbReference type="NCBI Taxonomy" id="343691"/>
    <lineage>
        <taxon>Eukaryota</taxon>
        <taxon>Metazoa</taxon>
        <taxon>Ecdysozoa</taxon>
        <taxon>Arthropoda</taxon>
        <taxon>Hexapoda</taxon>
        <taxon>Insecta</taxon>
        <taxon>Pterygota</taxon>
        <taxon>Neoptera</taxon>
        <taxon>Endopterygota</taxon>
        <taxon>Diptera</taxon>
        <taxon>Brachycera</taxon>
        <taxon>Stratiomyomorpha</taxon>
        <taxon>Stratiomyidae</taxon>
        <taxon>Hermetiinae</taxon>
        <taxon>Hermetia</taxon>
    </lineage>
</organism>
<accession>A0A7R8YZW8</accession>
<dbReference type="AlphaFoldDB" id="A0A7R8YZW8"/>
<dbReference type="PANTHER" id="PTHR13343">
    <property type="entry name" value="CREG1 PROTEIN"/>
    <property type="match status" value="1"/>
</dbReference>
<keyword evidence="1" id="KW-0732">Signal</keyword>
<evidence type="ECO:0000313" key="3">
    <source>
        <dbReference type="EMBL" id="CAD7090408.1"/>
    </source>
</evidence>
<keyword evidence="4" id="KW-1185">Reference proteome</keyword>
<dbReference type="InterPro" id="IPR055343">
    <property type="entry name" value="CREG_beta-barrel"/>
</dbReference>
<dbReference type="EMBL" id="LR899013">
    <property type="protein sequence ID" value="CAD7090408.1"/>
    <property type="molecule type" value="Genomic_DNA"/>
</dbReference>
<dbReference type="Pfam" id="PF13883">
    <property type="entry name" value="CREG_beta-barrel"/>
    <property type="match status" value="1"/>
</dbReference>
<gene>
    <name evidence="3" type="ORF">HERILL_LOCUS12891</name>
</gene>
<evidence type="ECO:0000259" key="2">
    <source>
        <dbReference type="Pfam" id="PF13883"/>
    </source>
</evidence>
<name>A0A7R8YZW8_HERIL</name>
<feature type="signal peptide" evidence="1">
    <location>
        <begin position="1"/>
        <end position="21"/>
    </location>
</feature>
<dbReference type="InterPro" id="IPR012349">
    <property type="entry name" value="Split_barrel_FMN-bd"/>
</dbReference>
<dbReference type="Gene3D" id="2.30.110.10">
    <property type="entry name" value="Electron Transport, Fmn-binding Protein, Chain A"/>
    <property type="match status" value="1"/>
</dbReference>
<evidence type="ECO:0000256" key="1">
    <source>
        <dbReference type="SAM" id="SignalP"/>
    </source>
</evidence>
<feature type="chain" id="PRO_5031386636" description="CREG-like beta-barrel domain-containing protein" evidence="1">
    <location>
        <begin position="22"/>
        <end position="197"/>
    </location>
</feature>
<dbReference type="PROSITE" id="PS51257">
    <property type="entry name" value="PROKAR_LIPOPROTEIN"/>
    <property type="match status" value="1"/>
</dbReference>
<dbReference type="SUPFAM" id="SSF50475">
    <property type="entry name" value="FMN-binding split barrel"/>
    <property type="match status" value="1"/>
</dbReference>
<protein>
    <recommendedName>
        <fullName evidence="2">CREG-like beta-barrel domain-containing protein</fullName>
    </recommendedName>
</protein>
<feature type="domain" description="CREG-like beta-barrel" evidence="2">
    <location>
        <begin position="33"/>
        <end position="194"/>
    </location>
</feature>
<evidence type="ECO:0000313" key="4">
    <source>
        <dbReference type="Proteomes" id="UP000594454"/>
    </source>
</evidence>
<dbReference type="Proteomes" id="UP000594454">
    <property type="component" value="Chromosome 5"/>
</dbReference>
<sequence>MLIKVNLLLCGIFATVGSCFGQYANNTTSENRALAHIARKLVHAANWTVLGTIAPIPEIKGFPMVNLVPMSDGPPNGRSSGYIYFHLSKSNIVVESIQARNNVTALITPNDDLGCVKPGRTQTCYNAMISGCTILLRPRTNEFALGLRAYLSRHPKMAISLLEDDFLLYKLVVEKVFVVDSYGTPNLVPLQDYYTNN</sequence>
<dbReference type="InParanoid" id="A0A7R8YZW8"/>
<reference evidence="3 4" key="1">
    <citation type="submission" date="2020-11" db="EMBL/GenBank/DDBJ databases">
        <authorList>
            <person name="Wallbank WR R."/>
            <person name="Pardo Diaz C."/>
            <person name="Kozak K."/>
            <person name="Martin S."/>
            <person name="Jiggins C."/>
            <person name="Moest M."/>
            <person name="Warren A I."/>
            <person name="Generalovic N T."/>
            <person name="Byers J.R.P. K."/>
            <person name="Montejo-Kovacevich G."/>
            <person name="Yen C E."/>
        </authorList>
    </citation>
    <scope>NUCLEOTIDE SEQUENCE [LARGE SCALE GENOMIC DNA]</scope>
</reference>
<proteinExistence type="predicted"/>
<dbReference type="PANTHER" id="PTHR13343:SF17">
    <property type="entry name" value="CELLULAR REPRESSOR OF E1A-STIMULATED GENES, ISOFORM A"/>
    <property type="match status" value="1"/>
</dbReference>
<dbReference type="OrthoDB" id="46836at2759"/>
<dbReference type="GO" id="GO:0005737">
    <property type="term" value="C:cytoplasm"/>
    <property type="evidence" value="ECO:0007669"/>
    <property type="project" value="UniProtKB-ARBA"/>
</dbReference>